<organism evidence="2 3">
    <name type="scientific">Fomitopsis schrenkii</name>
    <name type="common">Brown rot fungus</name>
    <dbReference type="NCBI Taxonomy" id="2126942"/>
    <lineage>
        <taxon>Eukaryota</taxon>
        <taxon>Fungi</taxon>
        <taxon>Dikarya</taxon>
        <taxon>Basidiomycota</taxon>
        <taxon>Agaricomycotina</taxon>
        <taxon>Agaricomycetes</taxon>
        <taxon>Polyporales</taxon>
        <taxon>Fomitopsis</taxon>
    </lineage>
</organism>
<dbReference type="Proteomes" id="UP000015241">
    <property type="component" value="Unassembled WGS sequence"/>
</dbReference>
<protein>
    <submittedName>
        <fullName evidence="2">Uncharacterized protein</fullName>
    </submittedName>
</protein>
<evidence type="ECO:0000313" key="3">
    <source>
        <dbReference type="Proteomes" id="UP000015241"/>
    </source>
</evidence>
<evidence type="ECO:0000313" key="2">
    <source>
        <dbReference type="EMBL" id="EPS98709.1"/>
    </source>
</evidence>
<sequence length="348" mass="37908">MTRGKDPNPATGPPSPRVSHHHVPLECAIASLSLSSLPTAQLPSPPYPLMIPLHRTLTRSPSTPLLSLSPPPPPALATSASFNHTATQDNTRFHVVSQYQVAHIAYFSGSASGSPKLGMNTNVRFVRPGCPSAALDVFAAHTEVPMIHCPTKPGIVLASQPVEPPSLERFRFTALQDRANIPSKGKPASDKQARNRLALDLKKLKHRTSLLSNKFGLASRLDRLRARSPRVFSDPELAFQNEQHRKHICWRCRKAGSRQKACRAFRRPVILNGQMLPLDPVAVYTGVMSVLGTANIGLIAVAEHYAPWLSFSLLHRCGAEAHGIRIDDAARPVGLEAVIAVVNQTREL</sequence>
<proteinExistence type="predicted"/>
<gene>
    <name evidence="2" type="ORF">FOMPIDRAFT_1051344</name>
</gene>
<evidence type="ECO:0000256" key="1">
    <source>
        <dbReference type="SAM" id="MobiDB-lite"/>
    </source>
</evidence>
<dbReference type="EMBL" id="KE504163">
    <property type="protein sequence ID" value="EPS98709.1"/>
    <property type="molecule type" value="Genomic_DNA"/>
</dbReference>
<reference evidence="2 3" key="1">
    <citation type="journal article" date="2012" name="Science">
        <title>The Paleozoic origin of enzymatic lignin decomposition reconstructed from 31 fungal genomes.</title>
        <authorList>
            <person name="Floudas D."/>
            <person name="Binder M."/>
            <person name="Riley R."/>
            <person name="Barry K."/>
            <person name="Blanchette R.A."/>
            <person name="Henrissat B."/>
            <person name="Martinez A.T."/>
            <person name="Otillar R."/>
            <person name="Spatafora J.W."/>
            <person name="Yadav J.S."/>
            <person name="Aerts A."/>
            <person name="Benoit I."/>
            <person name="Boyd A."/>
            <person name="Carlson A."/>
            <person name="Copeland A."/>
            <person name="Coutinho P.M."/>
            <person name="de Vries R.P."/>
            <person name="Ferreira P."/>
            <person name="Findley K."/>
            <person name="Foster B."/>
            <person name="Gaskell J."/>
            <person name="Glotzer D."/>
            <person name="Gorecki P."/>
            <person name="Heitman J."/>
            <person name="Hesse C."/>
            <person name="Hori C."/>
            <person name="Igarashi K."/>
            <person name="Jurgens J.A."/>
            <person name="Kallen N."/>
            <person name="Kersten P."/>
            <person name="Kohler A."/>
            <person name="Kuees U."/>
            <person name="Kumar T.K.A."/>
            <person name="Kuo A."/>
            <person name="LaButti K."/>
            <person name="Larrondo L.F."/>
            <person name="Lindquist E."/>
            <person name="Ling A."/>
            <person name="Lombard V."/>
            <person name="Lucas S."/>
            <person name="Lundell T."/>
            <person name="Martin R."/>
            <person name="McLaughlin D.J."/>
            <person name="Morgenstern I."/>
            <person name="Morin E."/>
            <person name="Murat C."/>
            <person name="Nagy L.G."/>
            <person name="Nolan M."/>
            <person name="Ohm R.A."/>
            <person name="Patyshakuliyeva A."/>
            <person name="Rokas A."/>
            <person name="Ruiz-Duenas F.J."/>
            <person name="Sabat G."/>
            <person name="Salamov A."/>
            <person name="Samejima M."/>
            <person name="Schmutz J."/>
            <person name="Slot J.C."/>
            <person name="St John F."/>
            <person name="Stenlid J."/>
            <person name="Sun H."/>
            <person name="Sun S."/>
            <person name="Syed K."/>
            <person name="Tsang A."/>
            <person name="Wiebenga A."/>
            <person name="Young D."/>
            <person name="Pisabarro A."/>
            <person name="Eastwood D.C."/>
            <person name="Martin F."/>
            <person name="Cullen D."/>
            <person name="Grigoriev I.V."/>
            <person name="Hibbett D.S."/>
        </authorList>
    </citation>
    <scope>NUCLEOTIDE SEQUENCE</scope>
    <source>
        <strain evidence="3">FP-58527</strain>
    </source>
</reference>
<dbReference type="AlphaFoldDB" id="S8FK77"/>
<keyword evidence="3" id="KW-1185">Reference proteome</keyword>
<dbReference type="OrthoDB" id="2803685at2759"/>
<dbReference type="HOGENOM" id="CLU_797037_0_0_1"/>
<name>S8FK77_FOMSC</name>
<feature type="region of interest" description="Disordered" evidence="1">
    <location>
        <begin position="1"/>
        <end position="21"/>
    </location>
</feature>
<dbReference type="InParanoid" id="S8FK77"/>
<accession>S8FK77</accession>